<evidence type="ECO:0000256" key="3">
    <source>
        <dbReference type="SAM" id="MobiDB-lite"/>
    </source>
</evidence>
<evidence type="ECO:0000313" key="5">
    <source>
        <dbReference type="Proteomes" id="UP000243688"/>
    </source>
</evidence>
<evidence type="ECO:0000256" key="1">
    <source>
        <dbReference type="ARBA" id="ARBA00043985"/>
    </source>
</evidence>
<feature type="region of interest" description="Disordered" evidence="3">
    <location>
        <begin position="201"/>
        <end position="221"/>
    </location>
</feature>
<evidence type="ECO:0000313" key="4">
    <source>
        <dbReference type="EMBL" id="PDO09656.1"/>
    </source>
</evidence>
<proteinExistence type="inferred from homology"/>
<organism evidence="4 5">
    <name type="scientific">Candidatus Reconcilbacillus cellulovorans</name>
    <dbReference type="NCBI Taxonomy" id="1906605"/>
    <lineage>
        <taxon>Bacteria</taxon>
        <taxon>Bacillati</taxon>
        <taxon>Bacillota</taxon>
        <taxon>Bacilli</taxon>
        <taxon>Bacillales</taxon>
        <taxon>Paenibacillaceae</taxon>
        <taxon>Candidatus Reconcilbacillus</taxon>
    </lineage>
</organism>
<comment type="caution">
    <text evidence="4">The sequence shown here is derived from an EMBL/GenBank/DDBJ whole genome shotgun (WGS) entry which is preliminary data.</text>
</comment>
<sequence length="234" mass="26565">MSVFRRIGDLTKATVHEILDKLEDPVMMLNQYLRDMEDEIARAEVTAAKQMAAERKLNEQKSEAERRVGQCEAEAERALLAGDEPAARAALERKLYFQSRAAELANWREEARKRSEELLRQLREMKEDYYRMRHKRNELAARAQMAQARKQMAEFGAAHAFEAGTAARGFQRIEEKILRMEAEADIAASPFAAPGYAVSPAASPFVGTPQAQDERRERVEEELRALKAKLNGDA</sequence>
<dbReference type="EMBL" id="MOXJ01000032">
    <property type="protein sequence ID" value="PDO09656.1"/>
    <property type="molecule type" value="Genomic_DNA"/>
</dbReference>
<keyword evidence="2" id="KW-0175">Coiled coil</keyword>
<accession>A0A2A6DYL0</accession>
<reference evidence="4 5" key="1">
    <citation type="submission" date="2016-12" db="EMBL/GenBank/DDBJ databases">
        <title>Candidatus Reconcilibacillus cellulovorans genome.</title>
        <authorList>
            <person name="Kolinko S."/>
            <person name="Wu Y.-W."/>
            <person name="Tachea F."/>
            <person name="Denzel E."/>
            <person name="Hiras J."/>
            <person name="Baecker N."/>
            <person name="Chan L.J."/>
            <person name="Eichorst S.A."/>
            <person name="Frey D."/>
            <person name="Adams P.D."/>
            <person name="Pray T."/>
            <person name="Tanjore D."/>
            <person name="Petzold C.J."/>
            <person name="Gladden J.M."/>
            <person name="Simmons B.A."/>
            <person name="Singer S.W."/>
        </authorList>
    </citation>
    <scope>NUCLEOTIDE SEQUENCE [LARGE SCALE GENOMIC DNA]</scope>
    <source>
        <strain evidence="4">JTherm</strain>
    </source>
</reference>
<dbReference type="InterPro" id="IPR007157">
    <property type="entry name" value="PspA_VIPP1"/>
</dbReference>
<comment type="similarity">
    <text evidence="1">Belongs to the PspA/Vipp/IM30 family.</text>
</comment>
<feature type="coiled-coil region" evidence="2">
    <location>
        <begin position="26"/>
        <end position="81"/>
    </location>
</feature>
<evidence type="ECO:0000256" key="2">
    <source>
        <dbReference type="SAM" id="Coils"/>
    </source>
</evidence>
<dbReference type="Proteomes" id="UP000243688">
    <property type="component" value="Unassembled WGS sequence"/>
</dbReference>
<feature type="compositionally biased region" description="Basic and acidic residues" evidence="3">
    <location>
        <begin position="212"/>
        <end position="221"/>
    </location>
</feature>
<name>A0A2A6DYL0_9BACL</name>
<dbReference type="Pfam" id="PF04012">
    <property type="entry name" value="PspA_IM30"/>
    <property type="match status" value="1"/>
</dbReference>
<protein>
    <submittedName>
        <fullName evidence="4">Phage shock protein A</fullName>
    </submittedName>
</protein>
<gene>
    <name evidence="4" type="ORF">BLM47_11495</name>
</gene>
<dbReference type="AlphaFoldDB" id="A0A2A6DYL0"/>
<dbReference type="PANTHER" id="PTHR31088:SF6">
    <property type="entry name" value="PHAGE SHOCK PROTEIN A"/>
    <property type="match status" value="1"/>
</dbReference>
<dbReference type="PANTHER" id="PTHR31088">
    <property type="entry name" value="MEMBRANE-ASSOCIATED PROTEIN VIPP1, CHLOROPLASTIC"/>
    <property type="match status" value="1"/>
</dbReference>